<dbReference type="AlphaFoldDB" id="A0A1V5ZQ08"/>
<sequence length="74" mass="8828">MFTNIFEETGEQFASIQDSNVLDELIKQFINKNNSEAKISELEINNIVNYFNRNMDYFVLNNRLNNLKQLFEVF</sequence>
<comment type="caution">
    <text evidence="1">The sequence shown here is derived from an EMBL/GenBank/DDBJ whole genome shotgun (WGS) entry which is preliminary data.</text>
</comment>
<protein>
    <submittedName>
        <fullName evidence="1">Uncharacterized protein</fullName>
    </submittedName>
</protein>
<name>A0A1V5ZQ08_9BACT</name>
<organism evidence="1">
    <name type="scientific">candidate division CPR1 bacterium ADurb.Bin160</name>
    <dbReference type="NCBI Taxonomy" id="1852826"/>
    <lineage>
        <taxon>Bacteria</taxon>
        <taxon>candidate division CPR1</taxon>
    </lineage>
</organism>
<dbReference type="Proteomes" id="UP000485621">
    <property type="component" value="Unassembled WGS sequence"/>
</dbReference>
<accession>A0A1V5ZQ08</accession>
<gene>
    <name evidence="1" type="ORF">BWY04_00431</name>
</gene>
<evidence type="ECO:0000313" key="1">
    <source>
        <dbReference type="EMBL" id="OQB42072.1"/>
    </source>
</evidence>
<dbReference type="EMBL" id="MWDB01000006">
    <property type="protein sequence ID" value="OQB42072.1"/>
    <property type="molecule type" value="Genomic_DNA"/>
</dbReference>
<proteinExistence type="predicted"/>
<reference evidence="1" key="1">
    <citation type="submission" date="2017-02" db="EMBL/GenBank/DDBJ databases">
        <title>Delving into the versatile metabolic prowess of the omnipresent phylum Bacteroidetes.</title>
        <authorList>
            <person name="Nobu M.K."/>
            <person name="Mei R."/>
            <person name="Narihiro T."/>
            <person name="Kuroda K."/>
            <person name="Liu W.-T."/>
        </authorList>
    </citation>
    <scope>NUCLEOTIDE SEQUENCE</scope>
    <source>
        <strain evidence="1">ADurb.Bin160</strain>
    </source>
</reference>